<protein>
    <submittedName>
        <fullName evidence="2">Uncharacterized protein</fullName>
    </submittedName>
</protein>
<dbReference type="EMBL" id="JAUEDM010000001">
    <property type="protein sequence ID" value="KAK3331286.1"/>
    <property type="molecule type" value="Genomic_DNA"/>
</dbReference>
<comment type="caution">
    <text evidence="2">The sequence shown here is derived from an EMBL/GenBank/DDBJ whole genome shotgun (WGS) entry which is preliminary data.</text>
</comment>
<evidence type="ECO:0000256" key="1">
    <source>
        <dbReference type="SAM" id="Phobius"/>
    </source>
</evidence>
<reference evidence="2" key="2">
    <citation type="submission" date="2023-06" db="EMBL/GenBank/DDBJ databases">
        <authorList>
            <consortium name="Lawrence Berkeley National Laboratory"/>
            <person name="Haridas S."/>
            <person name="Hensen N."/>
            <person name="Bonometti L."/>
            <person name="Westerberg I."/>
            <person name="Brannstrom I.O."/>
            <person name="Guillou S."/>
            <person name="Cros-Aarteil S."/>
            <person name="Calhoun S."/>
            <person name="Kuo A."/>
            <person name="Mondo S."/>
            <person name="Pangilinan J."/>
            <person name="Riley R."/>
            <person name="Labutti K."/>
            <person name="Andreopoulos B."/>
            <person name="Lipzen A."/>
            <person name="Chen C."/>
            <person name="Yanf M."/>
            <person name="Daum C."/>
            <person name="Ng V."/>
            <person name="Clum A."/>
            <person name="Steindorff A."/>
            <person name="Ohm R."/>
            <person name="Martin F."/>
            <person name="Silar P."/>
            <person name="Natvig D."/>
            <person name="Lalanne C."/>
            <person name="Gautier V."/>
            <person name="Ament-Velasquez S.L."/>
            <person name="Kruys A."/>
            <person name="Hutchinson M.I."/>
            <person name="Powell A.J."/>
            <person name="Barry K."/>
            <person name="Miller A.N."/>
            <person name="Grigoriev I.V."/>
            <person name="Debuchy R."/>
            <person name="Gladieux P."/>
            <person name="Thoren M.H."/>
            <person name="Johannesson H."/>
        </authorList>
    </citation>
    <scope>NUCLEOTIDE SEQUENCE</scope>
    <source>
        <strain evidence="2">CBS 118394</strain>
    </source>
</reference>
<evidence type="ECO:0000313" key="2">
    <source>
        <dbReference type="EMBL" id="KAK3331286.1"/>
    </source>
</evidence>
<organism evidence="2 3">
    <name type="scientific">Apodospora peruviana</name>
    <dbReference type="NCBI Taxonomy" id="516989"/>
    <lineage>
        <taxon>Eukaryota</taxon>
        <taxon>Fungi</taxon>
        <taxon>Dikarya</taxon>
        <taxon>Ascomycota</taxon>
        <taxon>Pezizomycotina</taxon>
        <taxon>Sordariomycetes</taxon>
        <taxon>Sordariomycetidae</taxon>
        <taxon>Sordariales</taxon>
        <taxon>Lasiosphaeriaceae</taxon>
        <taxon>Apodospora</taxon>
    </lineage>
</organism>
<keyword evidence="1" id="KW-0812">Transmembrane</keyword>
<keyword evidence="1" id="KW-1133">Transmembrane helix</keyword>
<keyword evidence="1" id="KW-0472">Membrane</keyword>
<proteinExistence type="predicted"/>
<dbReference type="Proteomes" id="UP001283341">
    <property type="component" value="Unassembled WGS sequence"/>
</dbReference>
<feature type="transmembrane region" description="Helical" evidence="1">
    <location>
        <begin position="67"/>
        <end position="88"/>
    </location>
</feature>
<name>A0AAE0IU19_9PEZI</name>
<gene>
    <name evidence="2" type="ORF">B0H66DRAFT_94301</name>
</gene>
<dbReference type="AlphaFoldDB" id="A0AAE0IU19"/>
<reference evidence="2" key="1">
    <citation type="journal article" date="2023" name="Mol. Phylogenet. Evol.">
        <title>Genome-scale phylogeny and comparative genomics of the fungal order Sordariales.</title>
        <authorList>
            <person name="Hensen N."/>
            <person name="Bonometti L."/>
            <person name="Westerberg I."/>
            <person name="Brannstrom I.O."/>
            <person name="Guillou S."/>
            <person name="Cros-Aarteil S."/>
            <person name="Calhoun S."/>
            <person name="Haridas S."/>
            <person name="Kuo A."/>
            <person name="Mondo S."/>
            <person name="Pangilinan J."/>
            <person name="Riley R."/>
            <person name="LaButti K."/>
            <person name="Andreopoulos B."/>
            <person name="Lipzen A."/>
            <person name="Chen C."/>
            <person name="Yan M."/>
            <person name="Daum C."/>
            <person name="Ng V."/>
            <person name="Clum A."/>
            <person name="Steindorff A."/>
            <person name="Ohm R.A."/>
            <person name="Martin F."/>
            <person name="Silar P."/>
            <person name="Natvig D.O."/>
            <person name="Lalanne C."/>
            <person name="Gautier V."/>
            <person name="Ament-Velasquez S.L."/>
            <person name="Kruys A."/>
            <person name="Hutchinson M.I."/>
            <person name="Powell A.J."/>
            <person name="Barry K."/>
            <person name="Miller A.N."/>
            <person name="Grigoriev I.V."/>
            <person name="Debuchy R."/>
            <person name="Gladieux P."/>
            <person name="Hiltunen Thoren M."/>
            <person name="Johannesson H."/>
        </authorList>
    </citation>
    <scope>NUCLEOTIDE SEQUENCE</scope>
    <source>
        <strain evidence="2">CBS 118394</strain>
    </source>
</reference>
<keyword evidence="3" id="KW-1185">Reference proteome</keyword>
<evidence type="ECO:0000313" key="3">
    <source>
        <dbReference type="Proteomes" id="UP001283341"/>
    </source>
</evidence>
<sequence length="188" mass="20731">MTLHPARGEPGEAKSRPTAPLYAPRKFIFTLLHSPGLQDHTVLWGHTNISSASTERVRFAFSIARRVTYFAIVAGAFWTGGGLLGRYLPGLGCLAVLSFAPFTYIFTFSHIFRPILSPFLFPLCYCAVICTVDYQSHCLFRLGAIAPACLRGHLPPGSIDSPNACYRPTYPKSAIHRIDNISHPTIHT</sequence>
<accession>A0AAE0IU19</accession>